<sequence>MLFLPILRFGDFIFNKNGNNVFIYCLNKITEMVFPGNAYDRFLLCFLF</sequence>
<organism evidence="1 2">
    <name type="scientific">Salmonella paratyphi B (strain ATCC BAA-1250 / SPB7)</name>
    <dbReference type="NCBI Taxonomy" id="1016998"/>
    <lineage>
        <taxon>Bacteria</taxon>
        <taxon>Pseudomonadati</taxon>
        <taxon>Pseudomonadota</taxon>
        <taxon>Gammaproteobacteria</taxon>
        <taxon>Enterobacterales</taxon>
        <taxon>Enterobacteriaceae</taxon>
        <taxon>Salmonella</taxon>
    </lineage>
</organism>
<protein>
    <submittedName>
        <fullName evidence="1">Uncharacterized protein</fullName>
    </submittedName>
</protein>
<evidence type="ECO:0000313" key="2">
    <source>
        <dbReference type="Proteomes" id="UP000008556"/>
    </source>
</evidence>
<gene>
    <name evidence="1" type="ordered locus">SPAB_05577</name>
</gene>
<name>A0A6C6ZAX0_SALPB</name>
<proteinExistence type="predicted"/>
<evidence type="ECO:0000313" key="1">
    <source>
        <dbReference type="EMBL" id="ABX70846.1"/>
    </source>
</evidence>
<dbReference type="Proteomes" id="UP000008556">
    <property type="component" value="Chromosome"/>
</dbReference>
<dbReference type="EMBL" id="CP000886">
    <property type="protein sequence ID" value="ABX70846.1"/>
    <property type="molecule type" value="Genomic_DNA"/>
</dbReference>
<dbReference type="KEGG" id="spq:SPAB_05577"/>
<dbReference type="AlphaFoldDB" id="A0A6C6ZAX0"/>
<reference evidence="1 2" key="1">
    <citation type="submission" date="2007-11" db="EMBL/GenBank/DDBJ databases">
        <authorList>
            <consortium name="The Salmonella enterica serovar Paratyphi B Genome Sequencing Project"/>
            <person name="McClelland M."/>
            <person name="Sanderson E.K."/>
            <person name="Porwollik S."/>
            <person name="Spieth J."/>
            <person name="Clifton W.S."/>
            <person name="Fulton R."/>
            <person name="Cordes M."/>
            <person name="Wollam A."/>
            <person name="Shah N."/>
            <person name="Pepin K."/>
            <person name="Bhonagiri V."/>
            <person name="Nash W."/>
            <person name="Johnson M."/>
            <person name="Thiruvilangam P."/>
            <person name="Wilson R."/>
        </authorList>
    </citation>
    <scope>NUCLEOTIDE SEQUENCE [LARGE SCALE GENOMIC DNA]</scope>
    <source>
        <strain evidence="2">ATCC BAA-1250 / SPB7</strain>
    </source>
</reference>
<accession>A0A6C6ZAX0</accession>